<gene>
    <name evidence="12" type="ORF">SAMN04515678_104256</name>
</gene>
<comment type="subcellular location">
    <subcellularLocation>
        <location evidence="10">Cell membrane</location>
    </subcellularLocation>
</comment>
<dbReference type="GO" id="GO:0043842">
    <property type="term" value="F:Kdo transferase activity"/>
    <property type="evidence" value="ECO:0007669"/>
    <property type="project" value="UniProtKB-EC"/>
</dbReference>
<dbReference type="UniPathway" id="UPA00958"/>
<dbReference type="RefSeq" id="WP_149755485.1">
    <property type="nucleotide sequence ID" value="NZ_FOMS01000004.1"/>
</dbReference>
<evidence type="ECO:0000259" key="11">
    <source>
        <dbReference type="Pfam" id="PF04413"/>
    </source>
</evidence>
<dbReference type="InterPro" id="IPR038107">
    <property type="entry name" value="Glycos_transf_N_sf"/>
</dbReference>
<dbReference type="GO" id="GO:0005886">
    <property type="term" value="C:plasma membrane"/>
    <property type="evidence" value="ECO:0007669"/>
    <property type="project" value="UniProtKB-SubCell"/>
</dbReference>
<dbReference type="PANTHER" id="PTHR42755">
    <property type="entry name" value="3-DEOXY-MANNO-OCTULOSONATE CYTIDYLYLTRANSFERASE"/>
    <property type="match status" value="1"/>
</dbReference>
<keyword evidence="13" id="KW-1185">Reference proteome</keyword>
<dbReference type="SUPFAM" id="SSF53756">
    <property type="entry name" value="UDP-Glycosyltransferase/glycogen phosphorylase"/>
    <property type="match status" value="1"/>
</dbReference>
<evidence type="ECO:0000256" key="2">
    <source>
        <dbReference type="ARBA" id="ARBA00004713"/>
    </source>
</evidence>
<evidence type="ECO:0000256" key="6">
    <source>
        <dbReference type="ARBA" id="ARBA00031445"/>
    </source>
</evidence>
<dbReference type="PANTHER" id="PTHR42755:SF1">
    <property type="entry name" value="3-DEOXY-D-MANNO-OCTULOSONIC ACID TRANSFERASE, MITOCHONDRIAL-RELATED"/>
    <property type="match status" value="1"/>
</dbReference>
<evidence type="ECO:0000256" key="4">
    <source>
        <dbReference type="ARBA" id="ARBA00019077"/>
    </source>
</evidence>
<feature type="active site" description="Proton acceptor" evidence="8">
    <location>
        <position position="52"/>
    </location>
</feature>
<dbReference type="Gene3D" id="3.40.50.11720">
    <property type="entry name" value="3-Deoxy-D-manno-octulosonic-acid transferase, N-terminal domain"/>
    <property type="match status" value="1"/>
</dbReference>
<evidence type="ECO:0000256" key="3">
    <source>
        <dbReference type="ARBA" id="ARBA00012621"/>
    </source>
</evidence>
<accession>A0A1I1WHX8</accession>
<dbReference type="EMBL" id="FOMS01000004">
    <property type="protein sequence ID" value="SFD93033.1"/>
    <property type="molecule type" value="Genomic_DNA"/>
</dbReference>
<evidence type="ECO:0000256" key="9">
    <source>
        <dbReference type="PIRSR" id="PIRSR639901-2"/>
    </source>
</evidence>
<proteinExistence type="inferred from homology"/>
<feature type="site" description="Transition state stabilizer" evidence="9">
    <location>
        <position position="194"/>
    </location>
</feature>
<dbReference type="GO" id="GO:0009244">
    <property type="term" value="P:lipopolysaccharide core region biosynthetic process"/>
    <property type="evidence" value="ECO:0007669"/>
    <property type="project" value="UniProtKB-UniRule"/>
</dbReference>
<dbReference type="Pfam" id="PF04413">
    <property type="entry name" value="Glycos_transf_N"/>
    <property type="match status" value="1"/>
</dbReference>
<evidence type="ECO:0000256" key="10">
    <source>
        <dbReference type="RuleBase" id="RU365103"/>
    </source>
</evidence>
<keyword evidence="10" id="KW-1003">Cell membrane</keyword>
<organism evidence="12 13">
    <name type="scientific">Roseivivax sediminis</name>
    <dbReference type="NCBI Taxonomy" id="936889"/>
    <lineage>
        <taxon>Bacteria</taxon>
        <taxon>Pseudomonadati</taxon>
        <taxon>Pseudomonadota</taxon>
        <taxon>Alphaproteobacteria</taxon>
        <taxon>Rhodobacterales</taxon>
        <taxon>Roseobacteraceae</taxon>
        <taxon>Roseivivax</taxon>
    </lineage>
</organism>
<reference evidence="12 13" key="1">
    <citation type="submission" date="2016-10" db="EMBL/GenBank/DDBJ databases">
        <authorList>
            <person name="Varghese N."/>
            <person name="Submissions S."/>
        </authorList>
    </citation>
    <scope>NUCLEOTIDE SEQUENCE [LARGE SCALE GENOMIC DNA]</scope>
    <source>
        <strain evidence="13">YIM D21,KCTC 23444,ACCC 10710</strain>
    </source>
</reference>
<evidence type="ECO:0000256" key="1">
    <source>
        <dbReference type="ARBA" id="ARBA00003394"/>
    </source>
</evidence>
<keyword evidence="5 10" id="KW-0808">Transferase</keyword>
<comment type="similarity">
    <text evidence="10">Belongs to the glycosyltransferase group 1 family.</text>
</comment>
<evidence type="ECO:0000256" key="7">
    <source>
        <dbReference type="ARBA" id="ARBA00049183"/>
    </source>
</evidence>
<dbReference type="InterPro" id="IPR007507">
    <property type="entry name" value="Glycos_transf_N"/>
</dbReference>
<protein>
    <recommendedName>
        <fullName evidence="4 10">3-deoxy-D-manno-octulosonic acid transferase</fullName>
        <shortName evidence="10">Kdo transferase</shortName>
        <ecNumber evidence="3 10">2.4.99.12</ecNumber>
    </recommendedName>
    <alternativeName>
        <fullName evidence="6 10">Lipid IV(A) 3-deoxy-D-manno-octulosonic acid transferase</fullName>
    </alternativeName>
</protein>
<keyword evidence="10" id="KW-0472">Membrane</keyword>
<dbReference type="GO" id="GO:0009245">
    <property type="term" value="P:lipid A biosynthetic process"/>
    <property type="evidence" value="ECO:0007669"/>
    <property type="project" value="TreeGrafter"/>
</dbReference>
<dbReference type="InterPro" id="IPR039901">
    <property type="entry name" value="Kdotransferase"/>
</dbReference>
<evidence type="ECO:0000313" key="13">
    <source>
        <dbReference type="Proteomes" id="UP000325289"/>
    </source>
</evidence>
<sequence>MHLYRFLISLFAAGVATRLALRRDRSALAARLGFGDGGAGRHVWLHAASNGELASARPILEAWRTARPDLPLVITCNSESGVALARDLGFAATLAPLDLAHAVRRFCERWQVIGHIAMESELWPHRFTQVPGPVVLLGARLSPRTARTWARLPRLARKVLGRVAFASAQDSGSRDRLAALGVPRDALGPVVDLKSFYTPPEVAPTPGLDRDDTWLAASTHPGDEALVLEAHEAARKRRPDLTLILAPRHPRRGDEVARLIAARGLAFTRRSAGGAPRPGAVHLADTLGEMPLWYASAGTVFIGGTLSDRGGHTPYEPAAFGAALIHGPDTRNFRAAFDTLDAAGAALRITDAATLADTLVTLGAPGRRAALASAAQTALRPETGPEALVGALLAHFGTAT</sequence>
<evidence type="ECO:0000256" key="8">
    <source>
        <dbReference type="PIRSR" id="PIRSR639901-1"/>
    </source>
</evidence>
<dbReference type="Gene3D" id="3.40.50.2000">
    <property type="entry name" value="Glycogen Phosphorylase B"/>
    <property type="match status" value="1"/>
</dbReference>
<keyword evidence="10" id="KW-0448">Lipopolysaccharide biosynthesis</keyword>
<evidence type="ECO:0000256" key="5">
    <source>
        <dbReference type="ARBA" id="ARBA00022679"/>
    </source>
</evidence>
<dbReference type="Proteomes" id="UP000325289">
    <property type="component" value="Unassembled WGS sequence"/>
</dbReference>
<dbReference type="EC" id="2.4.99.12" evidence="3 10"/>
<feature type="site" description="Transition state stabilizer" evidence="9">
    <location>
        <position position="119"/>
    </location>
</feature>
<comment type="catalytic activity">
    <reaction evidence="7 10">
        <text>lipid IVA (E. coli) + CMP-3-deoxy-beta-D-manno-octulosonate = alpha-Kdo-(2-&gt;6)-lipid IVA (E. coli) + CMP + H(+)</text>
        <dbReference type="Rhea" id="RHEA:28066"/>
        <dbReference type="ChEBI" id="CHEBI:15378"/>
        <dbReference type="ChEBI" id="CHEBI:58603"/>
        <dbReference type="ChEBI" id="CHEBI:60364"/>
        <dbReference type="ChEBI" id="CHEBI:60377"/>
        <dbReference type="ChEBI" id="CHEBI:85987"/>
        <dbReference type="EC" id="2.4.99.12"/>
    </reaction>
</comment>
<dbReference type="AlphaFoldDB" id="A0A1I1WHX8"/>
<comment type="function">
    <text evidence="1 10">Involved in lipopolysaccharide (LPS) biosynthesis. Catalyzes the transfer of 3-deoxy-D-manno-octulosonate (Kdo) residue(s) from CMP-Kdo to lipid IV(A), the tetraacyldisaccharide-1,4'-bisphosphate precursor of lipid A.</text>
</comment>
<dbReference type="OrthoDB" id="9789797at2"/>
<comment type="pathway">
    <text evidence="2 10">Bacterial outer membrane biogenesis; LPS core biosynthesis.</text>
</comment>
<name>A0A1I1WHX8_9RHOB</name>
<feature type="domain" description="3-deoxy-D-manno-octulosonic-acid transferase N-terminal" evidence="11">
    <location>
        <begin position="28"/>
        <end position="194"/>
    </location>
</feature>
<evidence type="ECO:0000313" key="12">
    <source>
        <dbReference type="EMBL" id="SFD93033.1"/>
    </source>
</evidence>